<keyword evidence="3" id="KW-1185">Reference proteome</keyword>
<sequence length="204" mass="21807">MRDLCGARAVRLQGWGGDSSVSGRKPLADDSGCGWGGSFSVALGSASHFLEAESRPCLERESAGDRECLSRRGFQCGGRRRRQWTSCSSPEASSSALPRVTSGMDCRRLGVHSTAGHCTPPSRAHSPRGGSRVALCAPPPSTLGRRALLVLEQVTKNESEALPGTRAPSTRGHTAATARGRGRSRCLSRPDTSAWKQYYLIRII</sequence>
<proteinExistence type="predicted"/>
<comment type="caution">
    <text evidence="2">The sequence shown here is derived from an EMBL/GenBank/DDBJ whole genome shotgun (WGS) entry which is preliminary data.</text>
</comment>
<dbReference type="EMBL" id="JACASE010000007">
    <property type="protein sequence ID" value="KAF6447638.1"/>
    <property type="molecule type" value="Genomic_DNA"/>
</dbReference>
<name>A0A7J8FIV4_ROUAE</name>
<evidence type="ECO:0000313" key="3">
    <source>
        <dbReference type="Proteomes" id="UP000593571"/>
    </source>
</evidence>
<reference evidence="2 3" key="1">
    <citation type="journal article" date="2020" name="Nature">
        <title>Six reference-quality genomes reveal evolution of bat adaptations.</title>
        <authorList>
            <person name="Jebb D."/>
            <person name="Huang Z."/>
            <person name="Pippel M."/>
            <person name="Hughes G.M."/>
            <person name="Lavrichenko K."/>
            <person name="Devanna P."/>
            <person name="Winkler S."/>
            <person name="Jermiin L.S."/>
            <person name="Skirmuntt E.C."/>
            <person name="Katzourakis A."/>
            <person name="Burkitt-Gray L."/>
            <person name="Ray D.A."/>
            <person name="Sullivan K.A.M."/>
            <person name="Roscito J.G."/>
            <person name="Kirilenko B.M."/>
            <person name="Davalos L.M."/>
            <person name="Corthals A.P."/>
            <person name="Power M.L."/>
            <person name="Jones G."/>
            <person name="Ransome R.D."/>
            <person name="Dechmann D.K.N."/>
            <person name="Locatelli A.G."/>
            <person name="Puechmaille S.J."/>
            <person name="Fedrigo O."/>
            <person name="Jarvis E.D."/>
            <person name="Hiller M."/>
            <person name="Vernes S.C."/>
            <person name="Myers E.W."/>
            <person name="Teeling E.C."/>
        </authorList>
    </citation>
    <scope>NUCLEOTIDE SEQUENCE [LARGE SCALE GENOMIC DNA]</scope>
    <source>
        <strain evidence="2">MRouAeg1</strain>
        <tissue evidence="2">Muscle</tissue>
    </source>
</reference>
<feature type="region of interest" description="Disordered" evidence="1">
    <location>
        <begin position="157"/>
        <end position="188"/>
    </location>
</feature>
<evidence type="ECO:0000313" key="2">
    <source>
        <dbReference type="EMBL" id="KAF6447638.1"/>
    </source>
</evidence>
<evidence type="ECO:0000256" key="1">
    <source>
        <dbReference type="SAM" id="MobiDB-lite"/>
    </source>
</evidence>
<gene>
    <name evidence="2" type="ORF">HJG63_012042</name>
</gene>
<accession>A0A7J8FIV4</accession>
<organism evidence="2 3">
    <name type="scientific">Rousettus aegyptiacus</name>
    <name type="common">Egyptian fruit bat</name>
    <name type="synonym">Pteropus aegyptiacus</name>
    <dbReference type="NCBI Taxonomy" id="9407"/>
    <lineage>
        <taxon>Eukaryota</taxon>
        <taxon>Metazoa</taxon>
        <taxon>Chordata</taxon>
        <taxon>Craniata</taxon>
        <taxon>Vertebrata</taxon>
        <taxon>Euteleostomi</taxon>
        <taxon>Mammalia</taxon>
        <taxon>Eutheria</taxon>
        <taxon>Laurasiatheria</taxon>
        <taxon>Chiroptera</taxon>
        <taxon>Yinpterochiroptera</taxon>
        <taxon>Pteropodoidea</taxon>
        <taxon>Pteropodidae</taxon>
        <taxon>Rousettinae</taxon>
        <taxon>Rousettus</taxon>
    </lineage>
</organism>
<dbReference type="AlphaFoldDB" id="A0A7J8FIV4"/>
<feature type="compositionally biased region" description="Low complexity" evidence="1">
    <location>
        <begin position="169"/>
        <end position="179"/>
    </location>
</feature>
<protein>
    <submittedName>
        <fullName evidence="2">Uncharacterized protein</fullName>
    </submittedName>
</protein>
<dbReference type="Proteomes" id="UP000593571">
    <property type="component" value="Unassembled WGS sequence"/>
</dbReference>